<dbReference type="NCBIfam" id="TIGR00056">
    <property type="entry name" value="MlaE family lipid ABC transporter permease subunit"/>
    <property type="match status" value="1"/>
</dbReference>
<proteinExistence type="inferred from homology"/>
<keyword evidence="2" id="KW-1133">Transmembrane helix</keyword>
<dbReference type="InterPro" id="IPR003453">
    <property type="entry name" value="ABC_MlaE_roteobac"/>
</dbReference>
<dbReference type="Pfam" id="PF13466">
    <property type="entry name" value="STAS_2"/>
    <property type="match status" value="1"/>
</dbReference>
<keyword evidence="2" id="KW-0472">Membrane</keyword>
<feature type="domain" description="STAS" evidence="3">
    <location>
        <begin position="8"/>
        <end position="95"/>
    </location>
</feature>
<feature type="transmembrane region" description="Helical" evidence="2">
    <location>
        <begin position="177"/>
        <end position="195"/>
    </location>
</feature>
<comment type="similarity">
    <text evidence="2">Belongs to the MlaE permease family.</text>
</comment>
<feature type="transmembrane region" description="Helical" evidence="2">
    <location>
        <begin position="207"/>
        <end position="229"/>
    </location>
</feature>
<evidence type="ECO:0000256" key="2">
    <source>
        <dbReference type="RuleBase" id="RU362044"/>
    </source>
</evidence>
<keyword evidence="2" id="KW-0997">Cell inner membrane</keyword>
<comment type="subcellular location">
    <subcellularLocation>
        <location evidence="2">Cell inner membrane</location>
        <topology evidence="2">Multi-pass membrane protein</topology>
    </subcellularLocation>
</comment>
<dbReference type="EMBL" id="CP044331">
    <property type="protein sequence ID" value="QGM96627.1"/>
    <property type="molecule type" value="Genomic_DNA"/>
</dbReference>
<dbReference type="GO" id="GO:0005548">
    <property type="term" value="F:phospholipid transporter activity"/>
    <property type="evidence" value="ECO:0007669"/>
    <property type="project" value="TreeGrafter"/>
</dbReference>
<evidence type="ECO:0000259" key="3">
    <source>
        <dbReference type="PROSITE" id="PS50801"/>
    </source>
</evidence>
<dbReference type="KEGG" id="mpar:F7D14_03420"/>
<feature type="transmembrane region" description="Helical" evidence="2">
    <location>
        <begin position="250"/>
        <end position="270"/>
    </location>
</feature>
<reference evidence="4 5" key="1">
    <citation type="submission" date="2019-09" db="EMBL/GenBank/DDBJ databases">
        <title>Isolation and complete genome sequencing of Methylocystis species.</title>
        <authorList>
            <person name="Rumah B.L."/>
            <person name="Stead C.E."/>
            <person name="Stevens B.C."/>
            <person name="Minton N.P."/>
            <person name="Grosse-Honebrink A."/>
            <person name="Zhang Y."/>
        </authorList>
    </citation>
    <scope>NUCLEOTIDE SEQUENCE [LARGE SCALE GENOMIC DNA]</scope>
    <source>
        <strain evidence="4 5">BRCS2</strain>
    </source>
</reference>
<protein>
    <submittedName>
        <fullName evidence="4">MlaE family lipid ABC transporter permease subunit</fullName>
    </submittedName>
</protein>
<dbReference type="Pfam" id="PF02405">
    <property type="entry name" value="MlaE"/>
    <property type="match status" value="1"/>
</dbReference>
<feature type="transmembrane region" description="Helical" evidence="2">
    <location>
        <begin position="311"/>
        <end position="337"/>
    </location>
</feature>
<evidence type="ECO:0000256" key="1">
    <source>
        <dbReference type="ARBA" id="ARBA00003787"/>
    </source>
</evidence>
<comment type="function">
    <text evidence="1">Could be part of an ABC transporter complex.</text>
</comment>
<dbReference type="SUPFAM" id="SSF52091">
    <property type="entry name" value="SpoIIaa-like"/>
    <property type="match status" value="1"/>
</dbReference>
<keyword evidence="2" id="KW-1003">Cell membrane</keyword>
<keyword evidence="2" id="KW-0812">Transmembrane</keyword>
<evidence type="ECO:0000313" key="5">
    <source>
        <dbReference type="Proteomes" id="UP000422569"/>
    </source>
</evidence>
<gene>
    <name evidence="4" type="ORF">F7D14_03420</name>
</gene>
<dbReference type="InterPro" id="IPR002645">
    <property type="entry name" value="STAS_dom"/>
</dbReference>
<keyword evidence="5" id="KW-1185">Reference proteome</keyword>
<feature type="transmembrane region" description="Helical" evidence="2">
    <location>
        <begin position="276"/>
        <end position="299"/>
    </location>
</feature>
<dbReference type="Gene3D" id="3.30.750.24">
    <property type="entry name" value="STAS domain"/>
    <property type="match status" value="1"/>
</dbReference>
<dbReference type="InterPro" id="IPR030802">
    <property type="entry name" value="Permease_MalE"/>
</dbReference>
<evidence type="ECO:0000313" key="4">
    <source>
        <dbReference type="EMBL" id="QGM96627.1"/>
    </source>
</evidence>
<dbReference type="PANTHER" id="PTHR30188">
    <property type="entry name" value="ABC TRANSPORTER PERMEASE PROTEIN-RELATED"/>
    <property type="match status" value="1"/>
</dbReference>
<dbReference type="Proteomes" id="UP000422569">
    <property type="component" value="Chromosome"/>
</dbReference>
<dbReference type="GO" id="GO:0043190">
    <property type="term" value="C:ATP-binding cassette (ABC) transporter complex"/>
    <property type="evidence" value="ECO:0007669"/>
    <property type="project" value="InterPro"/>
</dbReference>
<name>A0A6B8LW36_9HYPH</name>
<feature type="transmembrane region" description="Helical" evidence="2">
    <location>
        <begin position="357"/>
        <end position="378"/>
    </location>
</feature>
<dbReference type="AlphaFoldDB" id="A0A6B8LW36"/>
<organism evidence="4 5">
    <name type="scientific">Methylocystis parvus</name>
    <dbReference type="NCBI Taxonomy" id="134"/>
    <lineage>
        <taxon>Bacteria</taxon>
        <taxon>Pseudomonadati</taxon>
        <taxon>Pseudomonadota</taxon>
        <taxon>Alphaproteobacteria</taxon>
        <taxon>Hyphomicrobiales</taxon>
        <taxon>Methylocystaceae</taxon>
        <taxon>Methylocystis</taxon>
    </lineage>
</organism>
<dbReference type="InterPro" id="IPR036513">
    <property type="entry name" value="STAS_dom_sf"/>
</dbReference>
<dbReference type="InterPro" id="IPR058548">
    <property type="entry name" value="MlaB-like_STAS"/>
</dbReference>
<sequence length="380" mass="40435">MSVDAARIPPDVSPAEGGARLALVGDWTLSASRRLEQKAQEIVDLGRAANFVTIDLSGVSRLDTAGAWLINRSRRLLAGANVGVALEHARPEHDILLEEAAYRDFAAPARRQVPAILQLLDDVGRGVALGLSEFYRGVAFLGEFVASMGYVATHPRHFRFTSLVVHMELIGFRSAPIIILINLLVGGIVAQQGIFQLLRFGASSYTVSLIGILVLRELGVLLTSIMIAGRSGSAITAEIGSMKMREEIDALRVMGLSVIEVLIAPRVLALVLSLPILTFIADMAALFGGMLVSWGYGGISPAAFASLLKEAIAFHTFMVGVIKAPFMALVIGLVAAMDGLATEGSAESLGRQVTSSVVKSIFMVIVLDGLFAVFFAAIDY</sequence>
<dbReference type="PANTHER" id="PTHR30188:SF3">
    <property type="entry name" value="ABC TRANSPORTER PERMEASE"/>
    <property type="match status" value="1"/>
</dbReference>
<accession>A0A6B8LW36</accession>
<dbReference type="PROSITE" id="PS50801">
    <property type="entry name" value="STAS"/>
    <property type="match status" value="1"/>
</dbReference>
<dbReference type="RefSeq" id="WP_040579335.1">
    <property type="nucleotide sequence ID" value="NZ_CP044331.1"/>
</dbReference>